<organism evidence="14 15">
    <name type="scientific">Algisphaera agarilytica</name>
    <dbReference type="NCBI Taxonomy" id="1385975"/>
    <lineage>
        <taxon>Bacteria</taxon>
        <taxon>Pseudomonadati</taxon>
        <taxon>Planctomycetota</taxon>
        <taxon>Phycisphaerae</taxon>
        <taxon>Phycisphaerales</taxon>
        <taxon>Phycisphaeraceae</taxon>
        <taxon>Algisphaera</taxon>
    </lineage>
</organism>
<evidence type="ECO:0000256" key="5">
    <source>
        <dbReference type="ARBA" id="ARBA00022692"/>
    </source>
</evidence>
<dbReference type="EMBL" id="JACHGY010000001">
    <property type="protein sequence ID" value="MBB6430752.1"/>
    <property type="molecule type" value="Genomic_DNA"/>
</dbReference>
<keyword evidence="14" id="KW-0966">Cell projection</keyword>
<evidence type="ECO:0000256" key="9">
    <source>
        <dbReference type="ARBA" id="ARBA00023136"/>
    </source>
</evidence>
<feature type="transmembrane region" description="Helical" evidence="12">
    <location>
        <begin position="80"/>
        <end position="110"/>
    </location>
</feature>
<dbReference type="GO" id="GO:0009306">
    <property type="term" value="P:protein secretion"/>
    <property type="evidence" value="ECO:0007669"/>
    <property type="project" value="UniProtKB-UniRule"/>
</dbReference>
<dbReference type="GO" id="GO:0005886">
    <property type="term" value="C:plasma membrane"/>
    <property type="evidence" value="ECO:0007669"/>
    <property type="project" value="UniProtKB-SubCell"/>
</dbReference>
<evidence type="ECO:0000256" key="2">
    <source>
        <dbReference type="ARBA" id="ARBA00021714"/>
    </source>
</evidence>
<comment type="caution">
    <text evidence="14">The sequence shown here is derived from an EMBL/GenBank/DDBJ whole genome shotgun (WGS) entry which is preliminary data.</text>
</comment>
<proteinExistence type="inferred from homology"/>
<evidence type="ECO:0000256" key="12">
    <source>
        <dbReference type="RuleBase" id="RU362069"/>
    </source>
</evidence>
<feature type="chain" id="PRO_5031127848" description="Flagellar biosynthetic protein FliP" evidence="13">
    <location>
        <begin position="21"/>
        <end position="294"/>
    </location>
</feature>
<name>A0A7X0H7K3_9BACT</name>
<dbReference type="PRINTS" id="PR00951">
    <property type="entry name" value="FLGBIOSNFLIP"/>
</dbReference>
<dbReference type="NCBIfam" id="TIGR01103">
    <property type="entry name" value="fliP"/>
    <property type="match status" value="1"/>
</dbReference>
<accession>A0A7X0H7K3</accession>
<dbReference type="PRINTS" id="PR01302">
    <property type="entry name" value="TYPE3IMPPROT"/>
</dbReference>
<dbReference type="Proteomes" id="UP000541810">
    <property type="component" value="Unassembled WGS sequence"/>
</dbReference>
<dbReference type="InterPro" id="IPR005837">
    <property type="entry name" value="FliP"/>
</dbReference>
<dbReference type="PANTHER" id="PTHR30587:SF0">
    <property type="entry name" value="FLAGELLAR BIOSYNTHETIC PROTEIN FLIP"/>
    <property type="match status" value="1"/>
</dbReference>
<keyword evidence="3 12" id="KW-0813">Transport</keyword>
<evidence type="ECO:0000256" key="1">
    <source>
        <dbReference type="ARBA" id="ARBA00006257"/>
    </source>
</evidence>
<evidence type="ECO:0000256" key="7">
    <source>
        <dbReference type="ARBA" id="ARBA00022927"/>
    </source>
</evidence>
<gene>
    <name evidence="12" type="primary">fliP</name>
    <name evidence="14" type="ORF">HNQ40_002558</name>
</gene>
<keyword evidence="9 12" id="KW-0472">Membrane</keyword>
<evidence type="ECO:0000313" key="14">
    <source>
        <dbReference type="EMBL" id="MBB6430752.1"/>
    </source>
</evidence>
<protein>
    <recommendedName>
        <fullName evidence="2 12">Flagellar biosynthetic protein FliP</fullName>
    </recommendedName>
</protein>
<feature type="signal peptide" evidence="13">
    <location>
        <begin position="1"/>
        <end position="20"/>
    </location>
</feature>
<keyword evidence="8 12" id="KW-1133">Transmembrane helix</keyword>
<evidence type="ECO:0000256" key="6">
    <source>
        <dbReference type="ARBA" id="ARBA00022795"/>
    </source>
</evidence>
<keyword evidence="11 12" id="KW-1006">Bacterial flagellum protein export</keyword>
<dbReference type="GO" id="GO:0044781">
    <property type="term" value="P:bacterial-type flagellum organization"/>
    <property type="evidence" value="ECO:0007669"/>
    <property type="project" value="UniProtKB-UniRule"/>
</dbReference>
<dbReference type="Pfam" id="PF00813">
    <property type="entry name" value="FliP"/>
    <property type="match status" value="1"/>
</dbReference>
<keyword evidence="10" id="KW-0975">Bacterial flagellum</keyword>
<dbReference type="InterPro" id="IPR005838">
    <property type="entry name" value="T3SS_IM_P"/>
</dbReference>
<dbReference type="PANTHER" id="PTHR30587">
    <property type="entry name" value="FLAGELLAR BIOSYNTHETIC PROTEIN FLIP"/>
    <property type="match status" value="1"/>
</dbReference>
<comment type="subcellular location">
    <subcellularLocation>
        <location evidence="12">Cell membrane</location>
        <topology evidence="12">Multi-pass membrane protein</topology>
    </subcellularLocation>
    <subcellularLocation>
        <location evidence="12">Bacterial flagellum basal body</location>
    </subcellularLocation>
</comment>
<keyword evidence="14" id="KW-0282">Flagellum</keyword>
<comment type="similarity">
    <text evidence="1 12">Belongs to the FliP/MopC/SpaP family.</text>
</comment>
<dbReference type="RefSeq" id="WP_315852778.1">
    <property type="nucleotide sequence ID" value="NZ_JACHGY010000001.1"/>
</dbReference>
<dbReference type="NCBIfam" id="NF009438">
    <property type="entry name" value="PRK12797.1"/>
    <property type="match status" value="1"/>
</dbReference>
<keyword evidence="4 12" id="KW-1003">Cell membrane</keyword>
<feature type="transmembrane region" description="Helical" evidence="12">
    <location>
        <begin position="247"/>
        <end position="273"/>
    </location>
</feature>
<dbReference type="AlphaFoldDB" id="A0A7X0H7K3"/>
<reference evidence="14 15" key="1">
    <citation type="submission" date="2020-08" db="EMBL/GenBank/DDBJ databases">
        <title>Genomic Encyclopedia of Type Strains, Phase IV (KMG-IV): sequencing the most valuable type-strain genomes for metagenomic binning, comparative biology and taxonomic classification.</title>
        <authorList>
            <person name="Goeker M."/>
        </authorList>
    </citation>
    <scope>NUCLEOTIDE SEQUENCE [LARGE SCALE GENOMIC DNA]</scope>
    <source>
        <strain evidence="14 15">DSM 103725</strain>
    </source>
</reference>
<keyword evidence="13" id="KW-0732">Signal</keyword>
<keyword evidence="5 12" id="KW-0812">Transmembrane</keyword>
<dbReference type="PROSITE" id="PS01061">
    <property type="entry name" value="FLIP_2"/>
    <property type="match status" value="1"/>
</dbReference>
<keyword evidence="6 12" id="KW-1005">Bacterial flagellum biogenesis</keyword>
<comment type="function">
    <text evidence="12">Plays a role in the flagellum-specific transport system.</text>
</comment>
<evidence type="ECO:0000256" key="11">
    <source>
        <dbReference type="ARBA" id="ARBA00023225"/>
    </source>
</evidence>
<evidence type="ECO:0000256" key="10">
    <source>
        <dbReference type="ARBA" id="ARBA00023143"/>
    </source>
</evidence>
<keyword evidence="7 12" id="KW-0653">Protein transport</keyword>
<dbReference type="GO" id="GO:0009425">
    <property type="term" value="C:bacterial-type flagellum basal body"/>
    <property type="evidence" value="ECO:0007669"/>
    <property type="project" value="UniProtKB-SubCell"/>
</dbReference>
<sequence>MKRYVGLVVAMYIVALFGTAALGQDAPAADGGNAPLDPFNPISILENADSALPIGSGTDSNPSAQNAPSVDGGLSASLSIVLLLTVLSLAPAILVMCTSFTRIIVVLALLRQAVGTQALPPSQVLVGLSLFMTVLIMMPTFERINSEALQPLQAGQIDQIQAWERTKQPLRDFMFDQIDHANNWDSVYMFMEYRGQDTSNPEELRRKDVDMITLVPAFILSELKVAFLMGFRLYLPFLVIDMVISSVLISMGMMMLPPIFISLPFKLLLFVLVDGWRLVAGNLLNSFAVPGVTT</sequence>
<evidence type="ECO:0000256" key="13">
    <source>
        <dbReference type="SAM" id="SignalP"/>
    </source>
</evidence>
<evidence type="ECO:0000256" key="8">
    <source>
        <dbReference type="ARBA" id="ARBA00022989"/>
    </source>
</evidence>
<keyword evidence="14" id="KW-0969">Cilium</keyword>
<evidence type="ECO:0000313" key="15">
    <source>
        <dbReference type="Proteomes" id="UP000541810"/>
    </source>
</evidence>
<evidence type="ECO:0000256" key="3">
    <source>
        <dbReference type="ARBA" id="ARBA00022448"/>
    </source>
</evidence>
<comment type="caution">
    <text evidence="12">Lacks conserved residue(s) required for the propagation of feature annotation.</text>
</comment>
<keyword evidence="15" id="KW-1185">Reference proteome</keyword>
<evidence type="ECO:0000256" key="4">
    <source>
        <dbReference type="ARBA" id="ARBA00022475"/>
    </source>
</evidence>
<feature type="transmembrane region" description="Helical" evidence="12">
    <location>
        <begin position="211"/>
        <end position="235"/>
    </location>
</feature>